<keyword evidence="3" id="KW-0489">Methyltransferase</keyword>
<dbReference type="PANTHER" id="PTHR11727:SF17">
    <property type="entry name" value="DIMETHYLADENOSINE TRANSFERASE 1, MITOCHONDRIAL"/>
    <property type="match status" value="1"/>
</dbReference>
<dbReference type="Proteomes" id="UP000557566">
    <property type="component" value="Unassembled WGS sequence"/>
</dbReference>
<comment type="subcellular location">
    <subcellularLocation>
        <location evidence="1">Mitochondrion</location>
    </subcellularLocation>
</comment>
<dbReference type="PANTHER" id="PTHR11727">
    <property type="entry name" value="DIMETHYLADENOSINE TRANSFERASE"/>
    <property type="match status" value="1"/>
</dbReference>
<dbReference type="AlphaFoldDB" id="A0A8H4PQQ1"/>
<evidence type="ECO:0000313" key="9">
    <source>
        <dbReference type="Proteomes" id="UP000557566"/>
    </source>
</evidence>
<dbReference type="GO" id="GO:0003723">
    <property type="term" value="F:RNA binding"/>
    <property type="evidence" value="ECO:0007669"/>
    <property type="project" value="UniProtKB-KW"/>
</dbReference>
<dbReference type="InterPro" id="IPR001737">
    <property type="entry name" value="KsgA/Erm"/>
</dbReference>
<dbReference type="Gene3D" id="3.40.50.150">
    <property type="entry name" value="Vaccinia Virus protein VP39"/>
    <property type="match status" value="1"/>
</dbReference>
<evidence type="ECO:0000256" key="7">
    <source>
        <dbReference type="ARBA" id="ARBA00024915"/>
    </source>
</evidence>
<comment type="function">
    <text evidence="7">Mitochondrial transcription factor that confers selective promoter recognition on the core subunit of the yeast mitochondrial RNA polymerase. Interacts with DNA in a non-specific manner.</text>
</comment>
<dbReference type="GO" id="GO:0034245">
    <property type="term" value="C:mitochondrial DNA-directed RNA polymerase complex"/>
    <property type="evidence" value="ECO:0007669"/>
    <property type="project" value="TreeGrafter"/>
</dbReference>
<evidence type="ECO:0000256" key="5">
    <source>
        <dbReference type="ARBA" id="ARBA00022691"/>
    </source>
</evidence>
<organism evidence="8 9">
    <name type="scientific">Ophiocordyceps sinensis</name>
    <dbReference type="NCBI Taxonomy" id="72228"/>
    <lineage>
        <taxon>Eukaryota</taxon>
        <taxon>Fungi</taxon>
        <taxon>Dikarya</taxon>
        <taxon>Ascomycota</taxon>
        <taxon>Pezizomycotina</taxon>
        <taxon>Sordariomycetes</taxon>
        <taxon>Hypocreomycetidae</taxon>
        <taxon>Hypocreales</taxon>
        <taxon>Ophiocordycipitaceae</taxon>
        <taxon>Ophiocordyceps</taxon>
    </lineage>
</organism>
<evidence type="ECO:0000256" key="1">
    <source>
        <dbReference type="ARBA" id="ARBA00004173"/>
    </source>
</evidence>
<dbReference type="GO" id="GO:0005759">
    <property type="term" value="C:mitochondrial matrix"/>
    <property type="evidence" value="ECO:0007669"/>
    <property type="project" value="TreeGrafter"/>
</dbReference>
<dbReference type="GO" id="GO:0006391">
    <property type="term" value="P:transcription initiation at mitochondrial promoter"/>
    <property type="evidence" value="ECO:0007669"/>
    <property type="project" value="TreeGrafter"/>
</dbReference>
<accession>A0A8H4PQQ1</accession>
<dbReference type="GO" id="GO:0008168">
    <property type="term" value="F:methyltransferase activity"/>
    <property type="evidence" value="ECO:0007669"/>
    <property type="project" value="UniProtKB-KW"/>
</dbReference>
<dbReference type="GO" id="GO:0032259">
    <property type="term" value="P:methylation"/>
    <property type="evidence" value="ECO:0007669"/>
    <property type="project" value="UniProtKB-KW"/>
</dbReference>
<keyword evidence="6" id="KW-0694">RNA-binding</keyword>
<dbReference type="OrthoDB" id="16079at2759"/>
<name>A0A8H4PQQ1_9HYPO</name>
<proteinExistence type="predicted"/>
<sequence>MLIVKGPVARKLNDTNIWARTHKSKSVEGPRVMDTRRVNIVSSELCDAIIKNLGASLERHRGCDLVDLNPGVGLWSQTLHDVLQPRKHILMDLDAELYKPFLANLLDKDNVELVPKSGIVWKDLLEMMHTHLPGQTERDKRDVPTRNDTLLLTANLSMFPKKAFHGFESVSTMVLYQLLSSIRTSSLFQKYGLVRMLVWINDEDKKRTIPRSLPRRKRSAFEAEMSCEWVHEVAGADDPENRCTLRDWWINTESEYKVMERMAAQGLELPSKRMTRAYAECKARPELMGQRLAGVHPPTLDRPFKGELEQLRRAEQRGSSNEATSKRLKVLLAREKVVEGEALQYREYLEQFINVSRLAASSPTEFEAADAQWNERIGNLKKNTRVEFNSVKDNYILFRQNPPAMLWDRRALEPINVFATDFLPNAPTALLDIQPKAMRPIFRQYGPASSRSGDMSDIMLRFWYQHTLLTMPKAMDGLWGGFGDLASQCPSLTDPDRGGSPLTGHGVMVSRAMNEEQWAEVVQAWMDWPFRPTFVQMLGRMVVEEADGGDDDIKSGAMGILL</sequence>
<keyword evidence="9" id="KW-1185">Reference proteome</keyword>
<dbReference type="InterPro" id="IPR023165">
    <property type="entry name" value="rRNA_Ade_diMease-like_C"/>
</dbReference>
<keyword evidence="4" id="KW-0808">Transferase</keyword>
<dbReference type="SUPFAM" id="SSF53335">
    <property type="entry name" value="S-adenosyl-L-methionine-dependent methyltransferases"/>
    <property type="match status" value="1"/>
</dbReference>
<gene>
    <name evidence="8" type="ORF">G6O67_004973</name>
</gene>
<dbReference type="Gene3D" id="1.10.8.100">
    <property type="entry name" value="Ribosomal RNA adenine dimethylase-like, domain 2"/>
    <property type="match status" value="1"/>
</dbReference>
<keyword evidence="5" id="KW-0949">S-adenosyl-L-methionine</keyword>
<evidence type="ECO:0000256" key="4">
    <source>
        <dbReference type="ARBA" id="ARBA00022679"/>
    </source>
</evidence>
<protein>
    <recommendedName>
        <fullName evidence="2">Mitochondrial transcription factor 1</fullName>
    </recommendedName>
</protein>
<comment type="caution">
    <text evidence="8">The sequence shown here is derived from an EMBL/GenBank/DDBJ whole genome shotgun (WGS) entry which is preliminary data.</text>
</comment>
<evidence type="ECO:0000256" key="6">
    <source>
        <dbReference type="ARBA" id="ARBA00022884"/>
    </source>
</evidence>
<dbReference type="InterPro" id="IPR029063">
    <property type="entry name" value="SAM-dependent_MTases_sf"/>
</dbReference>
<reference evidence="8 9" key="1">
    <citation type="journal article" date="2020" name="Genome Biol. Evol.">
        <title>A new high-quality draft genome assembly of the Chinese cordyceps Ophiocordyceps sinensis.</title>
        <authorList>
            <person name="Shu R."/>
            <person name="Zhang J."/>
            <person name="Meng Q."/>
            <person name="Zhang H."/>
            <person name="Zhou G."/>
            <person name="Li M."/>
            <person name="Wu P."/>
            <person name="Zhao Y."/>
            <person name="Chen C."/>
            <person name="Qin Q."/>
        </authorList>
    </citation>
    <scope>NUCLEOTIDE SEQUENCE [LARGE SCALE GENOMIC DNA]</scope>
    <source>
        <strain evidence="8 9">IOZ07</strain>
    </source>
</reference>
<dbReference type="GO" id="GO:0034246">
    <property type="term" value="F:mitochondrial transcription factor activity"/>
    <property type="evidence" value="ECO:0007669"/>
    <property type="project" value="TreeGrafter"/>
</dbReference>
<evidence type="ECO:0000256" key="3">
    <source>
        <dbReference type="ARBA" id="ARBA00022603"/>
    </source>
</evidence>
<evidence type="ECO:0000313" key="8">
    <source>
        <dbReference type="EMBL" id="KAF4508621.1"/>
    </source>
</evidence>
<dbReference type="EMBL" id="JAAVMX010000005">
    <property type="protein sequence ID" value="KAF4508621.1"/>
    <property type="molecule type" value="Genomic_DNA"/>
</dbReference>
<evidence type="ECO:0000256" key="2">
    <source>
        <dbReference type="ARBA" id="ARBA00013836"/>
    </source>
</evidence>